<evidence type="ECO:0000313" key="3">
    <source>
        <dbReference type="EMBL" id="SMP30722.1"/>
    </source>
</evidence>
<accession>A0AA45WRC6</accession>
<dbReference type="SMART" id="SM00327">
    <property type="entry name" value="VWA"/>
    <property type="match status" value="1"/>
</dbReference>
<dbReference type="InterPro" id="IPR002035">
    <property type="entry name" value="VWF_A"/>
</dbReference>
<dbReference type="PROSITE" id="PS51257">
    <property type="entry name" value="PROKAR_LIPOPROTEIN"/>
    <property type="match status" value="1"/>
</dbReference>
<gene>
    <name evidence="3" type="ORF">SAMN06265361_107104</name>
</gene>
<reference evidence="3" key="1">
    <citation type="submission" date="2017-05" db="EMBL/GenBank/DDBJ databases">
        <authorList>
            <person name="Varghese N."/>
            <person name="Submissions S."/>
        </authorList>
    </citation>
    <scope>NUCLEOTIDE SEQUENCE</scope>
    <source>
        <strain evidence="3">DSM 45262</strain>
    </source>
</reference>
<dbReference type="InterPro" id="IPR036465">
    <property type="entry name" value="vWFA_dom_sf"/>
</dbReference>
<sequence>MNAFYAKVVSGLVVFSVAIAGCSTPVSKTEEGVAEEQSKEIKKAYATEVEEMLKEGPGKYAGSAYHKENANKELDTLPKNLTGEQAYQKLVELFAEDYQSYVKKLDEFDTTYTVSGDPGDLKTPTGKLLNVMILVDSSGSMAGKVDGFSKMTLAKKAVSRFASSLSTHANVSLRVYGHKGSNADKDKDISCKSTEVVYPLGKYDQQKFNKALDAFKPTGWTPIALAMKEAANDLSKITGPSENLVYVVSDGIETCGGNPVQVAQELSKSNVKAVVNIIGFDVDNAGQKALQEVAKAGGGEYATVRNDEGLRRYFDTQKMKIWDQWLMWKVNNVGEILKQFTDKKHLLQNLTYTGLGIDEVSNTESQHMRDALNYLEDSGKLSSEEADKADELITNRADKIDEYRKSRYDSIIKLLEENKEKIREIVEKKGKDKMDEYDTN</sequence>
<evidence type="ECO:0000313" key="4">
    <source>
        <dbReference type="Proteomes" id="UP001157946"/>
    </source>
</evidence>
<dbReference type="SUPFAM" id="SSF53300">
    <property type="entry name" value="vWA-like"/>
    <property type="match status" value="1"/>
</dbReference>
<dbReference type="PROSITE" id="PS50234">
    <property type="entry name" value="VWFA"/>
    <property type="match status" value="1"/>
</dbReference>
<dbReference type="RefSeq" id="WP_284724554.1">
    <property type="nucleotide sequence ID" value="NZ_FXTU01000007.1"/>
</dbReference>
<proteinExistence type="predicted"/>
<comment type="caution">
    <text evidence="3">The sequence shown here is derived from an EMBL/GenBank/DDBJ whole genome shotgun (WGS) entry which is preliminary data.</text>
</comment>
<evidence type="ECO:0000256" key="1">
    <source>
        <dbReference type="SAM" id="SignalP"/>
    </source>
</evidence>
<dbReference type="Proteomes" id="UP001157946">
    <property type="component" value="Unassembled WGS sequence"/>
</dbReference>
<feature type="chain" id="PRO_5041452317" evidence="1">
    <location>
        <begin position="21"/>
        <end position="440"/>
    </location>
</feature>
<keyword evidence="4" id="KW-1185">Reference proteome</keyword>
<dbReference type="AlphaFoldDB" id="A0AA45WRC6"/>
<name>A0AA45WRC6_9BACL</name>
<feature type="domain" description="VWFA" evidence="2">
    <location>
        <begin position="130"/>
        <end position="330"/>
    </location>
</feature>
<dbReference type="Pfam" id="PF00092">
    <property type="entry name" value="VWA"/>
    <property type="match status" value="1"/>
</dbReference>
<organism evidence="3 4">
    <name type="scientific">Laceyella tengchongensis</name>
    <dbReference type="NCBI Taxonomy" id="574699"/>
    <lineage>
        <taxon>Bacteria</taxon>
        <taxon>Bacillati</taxon>
        <taxon>Bacillota</taxon>
        <taxon>Bacilli</taxon>
        <taxon>Bacillales</taxon>
        <taxon>Thermoactinomycetaceae</taxon>
        <taxon>Laceyella</taxon>
    </lineage>
</organism>
<keyword evidence="1" id="KW-0732">Signal</keyword>
<feature type="signal peptide" evidence="1">
    <location>
        <begin position="1"/>
        <end position="20"/>
    </location>
</feature>
<evidence type="ECO:0000259" key="2">
    <source>
        <dbReference type="PROSITE" id="PS50234"/>
    </source>
</evidence>
<protein>
    <submittedName>
        <fullName evidence="3">D-amino-acid dehydrogenase/Ca-activated chloride channel family protein</fullName>
    </submittedName>
</protein>
<dbReference type="EMBL" id="FXTU01000007">
    <property type="protein sequence ID" value="SMP30722.1"/>
    <property type="molecule type" value="Genomic_DNA"/>
</dbReference>
<dbReference type="Gene3D" id="3.40.50.410">
    <property type="entry name" value="von Willebrand factor, type A domain"/>
    <property type="match status" value="1"/>
</dbReference>